<evidence type="ECO:0000259" key="5">
    <source>
        <dbReference type="PROSITE" id="PS50404"/>
    </source>
</evidence>
<dbReference type="CDD" id="cd03053">
    <property type="entry name" value="GST_N_Phi"/>
    <property type="match status" value="1"/>
</dbReference>
<dbReference type="FunFam" id="1.20.1050.10:FF:000004">
    <property type="entry name" value="Glutathione S-transferase F2"/>
    <property type="match status" value="1"/>
</dbReference>
<comment type="catalytic activity">
    <reaction evidence="4">
        <text>RX + glutathione = an S-substituted glutathione + a halide anion + H(+)</text>
        <dbReference type="Rhea" id="RHEA:16437"/>
        <dbReference type="ChEBI" id="CHEBI:15378"/>
        <dbReference type="ChEBI" id="CHEBI:16042"/>
        <dbReference type="ChEBI" id="CHEBI:17792"/>
        <dbReference type="ChEBI" id="CHEBI:57925"/>
        <dbReference type="ChEBI" id="CHEBI:90779"/>
        <dbReference type="EC" id="2.5.1.18"/>
    </reaction>
</comment>
<dbReference type="PROSITE" id="PS50405">
    <property type="entry name" value="GST_CTER"/>
    <property type="match status" value="1"/>
</dbReference>
<organism evidence="7 8">
    <name type="scientific">Miscanthus lutarioriparius</name>
    <dbReference type="NCBI Taxonomy" id="422564"/>
    <lineage>
        <taxon>Eukaryota</taxon>
        <taxon>Viridiplantae</taxon>
        <taxon>Streptophyta</taxon>
        <taxon>Embryophyta</taxon>
        <taxon>Tracheophyta</taxon>
        <taxon>Spermatophyta</taxon>
        <taxon>Magnoliopsida</taxon>
        <taxon>Liliopsida</taxon>
        <taxon>Poales</taxon>
        <taxon>Poaceae</taxon>
        <taxon>PACMAD clade</taxon>
        <taxon>Panicoideae</taxon>
        <taxon>Andropogonodae</taxon>
        <taxon>Andropogoneae</taxon>
        <taxon>Saccharinae</taxon>
        <taxon>Miscanthus</taxon>
    </lineage>
</organism>
<dbReference type="InterPro" id="IPR036282">
    <property type="entry name" value="Glutathione-S-Trfase_C_sf"/>
</dbReference>
<evidence type="ECO:0000256" key="2">
    <source>
        <dbReference type="ARBA" id="ARBA00012452"/>
    </source>
</evidence>
<keyword evidence="8" id="KW-1185">Reference proteome</keyword>
<dbReference type="InterPro" id="IPR040079">
    <property type="entry name" value="Glutathione_S-Trfase"/>
</dbReference>
<dbReference type="SFLD" id="SFLDG00358">
    <property type="entry name" value="Main_(cytGST)"/>
    <property type="match status" value="1"/>
</dbReference>
<gene>
    <name evidence="7" type="ORF">NCGR_LOCUS56184</name>
</gene>
<sequence>MATSAVKVYGWAISPFVSRALLALEEAGVDYELVPMSRQAGDHHRPEHLARNPFGKVPVLEDGDLTLFESHAIARHVLRKHKPELLGTATWSSGTLVDVWFEAVVDENVEKLKKVLEVYEARLSKSKYLAGDFLSLADLSHFTIMHCFMATEYAALVEALPHVSAWWEGLAARPAAKKVAEFMPVGTAGASKKHE</sequence>
<dbReference type="GO" id="GO:0006749">
    <property type="term" value="P:glutathione metabolic process"/>
    <property type="evidence" value="ECO:0007669"/>
    <property type="project" value="TreeGrafter"/>
</dbReference>
<accession>A0A811RQN7</accession>
<dbReference type="GO" id="GO:0009635">
    <property type="term" value="P:response to herbicide"/>
    <property type="evidence" value="ECO:0007669"/>
    <property type="project" value="UniProtKB-ARBA"/>
</dbReference>
<dbReference type="GO" id="GO:0004364">
    <property type="term" value="F:glutathione transferase activity"/>
    <property type="evidence" value="ECO:0007669"/>
    <property type="project" value="UniProtKB-EC"/>
</dbReference>
<dbReference type="InterPro" id="IPR004046">
    <property type="entry name" value="GST_C"/>
</dbReference>
<evidence type="ECO:0000256" key="1">
    <source>
        <dbReference type="ARBA" id="ARBA00010128"/>
    </source>
</evidence>
<dbReference type="InterPro" id="IPR036249">
    <property type="entry name" value="Thioredoxin-like_sf"/>
</dbReference>
<dbReference type="SUPFAM" id="SSF52833">
    <property type="entry name" value="Thioredoxin-like"/>
    <property type="match status" value="1"/>
</dbReference>
<keyword evidence="3" id="KW-0808">Transferase</keyword>
<name>A0A811RQN7_9POAL</name>
<dbReference type="SFLD" id="SFLDS00019">
    <property type="entry name" value="Glutathione_Transferase_(cytos"/>
    <property type="match status" value="1"/>
</dbReference>
<dbReference type="EC" id="2.5.1.18" evidence="2"/>
<dbReference type="FunFam" id="3.40.30.10:FF:000016">
    <property type="entry name" value="Glutathione S-transferase F2"/>
    <property type="match status" value="1"/>
</dbReference>
<reference evidence="7" key="1">
    <citation type="submission" date="2020-10" db="EMBL/GenBank/DDBJ databases">
        <authorList>
            <person name="Han B."/>
            <person name="Lu T."/>
            <person name="Zhao Q."/>
            <person name="Huang X."/>
            <person name="Zhao Y."/>
        </authorList>
    </citation>
    <scope>NUCLEOTIDE SEQUENCE</scope>
</reference>
<dbReference type="GO" id="GO:0043295">
    <property type="term" value="F:glutathione binding"/>
    <property type="evidence" value="ECO:0007669"/>
    <property type="project" value="TreeGrafter"/>
</dbReference>
<evidence type="ECO:0000256" key="3">
    <source>
        <dbReference type="ARBA" id="ARBA00022679"/>
    </source>
</evidence>
<dbReference type="PROSITE" id="PS50404">
    <property type="entry name" value="GST_NTER"/>
    <property type="match status" value="1"/>
</dbReference>
<evidence type="ECO:0000256" key="4">
    <source>
        <dbReference type="ARBA" id="ARBA00047960"/>
    </source>
</evidence>
<dbReference type="EMBL" id="CAJGYO010000016">
    <property type="protein sequence ID" value="CAD6272915.1"/>
    <property type="molecule type" value="Genomic_DNA"/>
</dbReference>
<dbReference type="InterPro" id="IPR004045">
    <property type="entry name" value="Glutathione_S-Trfase_N"/>
</dbReference>
<evidence type="ECO:0000259" key="6">
    <source>
        <dbReference type="PROSITE" id="PS50405"/>
    </source>
</evidence>
<dbReference type="AlphaFoldDB" id="A0A811RQN7"/>
<evidence type="ECO:0000313" key="8">
    <source>
        <dbReference type="Proteomes" id="UP000604825"/>
    </source>
</evidence>
<dbReference type="OrthoDB" id="584361at2759"/>
<comment type="caution">
    <text evidence="7">The sequence shown here is derived from an EMBL/GenBank/DDBJ whole genome shotgun (WGS) entry which is preliminary data.</text>
</comment>
<dbReference type="Pfam" id="PF00043">
    <property type="entry name" value="GST_C"/>
    <property type="match status" value="1"/>
</dbReference>
<dbReference type="InterPro" id="IPR010987">
    <property type="entry name" value="Glutathione-S-Trfase_C-like"/>
</dbReference>
<dbReference type="Gene3D" id="1.20.1050.10">
    <property type="match status" value="1"/>
</dbReference>
<feature type="domain" description="GST N-terminal" evidence="5">
    <location>
        <begin position="4"/>
        <end position="85"/>
    </location>
</feature>
<dbReference type="Pfam" id="PF02798">
    <property type="entry name" value="GST_N"/>
    <property type="match status" value="1"/>
</dbReference>
<feature type="domain" description="GST C-terminal" evidence="6">
    <location>
        <begin position="66"/>
        <end position="195"/>
    </location>
</feature>
<dbReference type="PANTHER" id="PTHR43900">
    <property type="entry name" value="GLUTATHIONE S-TRANSFERASE RHO"/>
    <property type="match status" value="1"/>
</dbReference>
<dbReference type="Proteomes" id="UP000604825">
    <property type="component" value="Unassembled WGS sequence"/>
</dbReference>
<dbReference type="GO" id="GO:0005737">
    <property type="term" value="C:cytoplasm"/>
    <property type="evidence" value="ECO:0007669"/>
    <property type="project" value="TreeGrafter"/>
</dbReference>
<comment type="similarity">
    <text evidence="1">Belongs to the GST superfamily. Phi family.</text>
</comment>
<dbReference type="SUPFAM" id="SSF47616">
    <property type="entry name" value="GST C-terminal domain-like"/>
    <property type="match status" value="1"/>
</dbReference>
<dbReference type="PANTHER" id="PTHR43900:SF17">
    <property type="entry name" value="GLUTATHIONE S-TRANSFERASE 4"/>
    <property type="match status" value="1"/>
</dbReference>
<protein>
    <recommendedName>
        <fullName evidence="2">glutathione transferase</fullName>
        <ecNumber evidence="2">2.5.1.18</ecNumber>
    </recommendedName>
</protein>
<proteinExistence type="inferred from homology"/>
<evidence type="ECO:0000313" key="7">
    <source>
        <dbReference type="EMBL" id="CAD6272915.1"/>
    </source>
</evidence>
<dbReference type="Gene3D" id="3.40.30.10">
    <property type="entry name" value="Glutaredoxin"/>
    <property type="match status" value="1"/>
</dbReference>